<dbReference type="PANTHER" id="PTHR31157:SF1">
    <property type="entry name" value="SCP DOMAIN-CONTAINING PROTEIN"/>
    <property type="match status" value="1"/>
</dbReference>
<dbReference type="RefSeq" id="WP_322400210.1">
    <property type="nucleotide sequence ID" value="NZ_JAXOGL010000012.1"/>
</dbReference>
<dbReference type="CDD" id="cd05379">
    <property type="entry name" value="CAP_bacterial"/>
    <property type="match status" value="1"/>
</dbReference>
<dbReference type="SUPFAM" id="SSF55797">
    <property type="entry name" value="PR-1-like"/>
    <property type="match status" value="1"/>
</dbReference>
<accession>A0AAW9JIT7</accession>
<evidence type="ECO:0000313" key="4">
    <source>
        <dbReference type="EMBL" id="MDZ5598194.1"/>
    </source>
</evidence>
<dbReference type="InterPro" id="IPR014044">
    <property type="entry name" value="CAP_dom"/>
</dbReference>
<feature type="region of interest" description="Disordered" evidence="1">
    <location>
        <begin position="733"/>
        <end position="779"/>
    </location>
</feature>
<feature type="chain" id="PRO_5043880613" evidence="2">
    <location>
        <begin position="21"/>
        <end position="929"/>
    </location>
</feature>
<dbReference type="EMBL" id="JAXOGL010000012">
    <property type="protein sequence ID" value="MDZ5598194.1"/>
    <property type="molecule type" value="Genomic_DNA"/>
</dbReference>
<dbReference type="Proteomes" id="UP001290582">
    <property type="component" value="Unassembled WGS sequence"/>
</dbReference>
<name>A0AAW9JIT7_9ENTE</name>
<sequence>MKKWKVGVALVCTSVLLGFAANQKVEAAIHSYGIIDNVNQQEGTYDVTIHATTDEMGIDGIREVSVPIWSTSNQSDLVWYKAKHQGKGVWKVRMNAKNHKNHRGNYTTHVYIYSKNGQVEGINAGQTKLNNVLSAEIQNVNSKTGTYDVVVKDHIGGAVDNVSVPIWSTKNQSDLVWYPAKKQADGTWVVHMNIKNHKYHTGKYTTHVYMYTKNQGVHAINLGQTNVQSETEQLKGQIKNVNPKAGTYDVVVDAKSGAGIRGVSVPIWSTKNQSDLVWYPAKKQADGTWIVHMNIKNHKYHTGKYTTHVYATKNNGTEMAINLGQTDIPRVSDELSAKITNVNQQNGTYDVLINAQAQGGIREVYIPTWSKPDQSDIVWYKAQKQADGSYRLQMNVRNHHNNRGTYISHVYAYSNRGTVKAINAGETKLNNVLSAEIKNVNAKAGTYDVVVKDHIGGAVDRVSVPIWSKDQSDLVWYPAKKQADGTWVVHMNIKNHKYNVGNYTTHVYMYTKNQGVHAINLGQTNIQGIKDQLSAAIKNVNQQNGTYDVVINANSQFGVKEISVPIWSTKNQSDLVWYKAQKQAEGSYIVHMNIKNHKNHHGNYMTHVYMTNGRGQQTAIPLNNTNLPVIPDTLKAQVKNVNKEAGSYDVIIQAASQQGIDRVEVPTWSTKNQSDLVWYKAQKQADGSYIIHMNIKNHKNNRGHYTSHVYLWHPDGSNTAINIGQTDLTKPIQEQPKPAEQPGKTDNQQSGNTNTGNTTEPTKPTEQPGKTEEPQVRELDIEKIKSEIVRLVNSERKSKGLNQLSVDTDLEQTANIRSIEIQTKFDHVRPDGTIAYTAFNVDNRNLGENLVQDWHIAGLNETQIATNLFNSWKNSPGHYKNMTSEIWTRIGVGISFNSTKQGIYGVQFFSTEPTQLDVNEDGNVEIPLN</sequence>
<dbReference type="AlphaFoldDB" id="A0AAW9JIT7"/>
<evidence type="ECO:0000313" key="5">
    <source>
        <dbReference type="Proteomes" id="UP001290582"/>
    </source>
</evidence>
<dbReference type="Gene3D" id="3.40.33.10">
    <property type="entry name" value="CAP"/>
    <property type="match status" value="1"/>
</dbReference>
<evidence type="ECO:0000256" key="1">
    <source>
        <dbReference type="SAM" id="MobiDB-lite"/>
    </source>
</evidence>
<evidence type="ECO:0000256" key="2">
    <source>
        <dbReference type="SAM" id="SignalP"/>
    </source>
</evidence>
<dbReference type="PANTHER" id="PTHR31157">
    <property type="entry name" value="SCP DOMAIN-CONTAINING PROTEIN"/>
    <property type="match status" value="1"/>
</dbReference>
<dbReference type="InterPro" id="IPR035940">
    <property type="entry name" value="CAP_sf"/>
</dbReference>
<comment type="caution">
    <text evidence="4">The sequence shown here is derived from an EMBL/GenBank/DDBJ whole genome shotgun (WGS) entry which is preliminary data.</text>
</comment>
<reference evidence="4" key="1">
    <citation type="submission" date="2023-12" db="EMBL/GenBank/DDBJ databases">
        <title>Molecular genomic analyses of Enterococcus cecorum from sepsis oubreaks in broilers.</title>
        <authorList>
            <person name="Rhoads D."/>
            <person name="Alrubaye A."/>
        </authorList>
    </citation>
    <scope>NUCLEOTIDE SEQUENCE</scope>
    <source>
        <strain evidence="4">1755</strain>
    </source>
</reference>
<keyword evidence="2" id="KW-0732">Signal</keyword>
<evidence type="ECO:0000259" key="3">
    <source>
        <dbReference type="Pfam" id="PF00188"/>
    </source>
</evidence>
<feature type="compositionally biased region" description="Basic and acidic residues" evidence="1">
    <location>
        <begin position="769"/>
        <end position="779"/>
    </location>
</feature>
<feature type="compositionally biased region" description="Low complexity" evidence="1">
    <location>
        <begin position="751"/>
        <end position="766"/>
    </location>
</feature>
<dbReference type="Gene3D" id="2.60.40.3760">
    <property type="match status" value="7"/>
</dbReference>
<protein>
    <submittedName>
        <fullName evidence="4">GBS Bsp-like repeat-containing protein</fullName>
    </submittedName>
</protein>
<gene>
    <name evidence="4" type="ORF">U1294_08130</name>
</gene>
<dbReference type="InterPro" id="IPR013688">
    <property type="entry name" value="GBS_Bsp-like"/>
</dbReference>
<dbReference type="Pfam" id="PF00188">
    <property type="entry name" value="CAP"/>
    <property type="match status" value="1"/>
</dbReference>
<feature type="signal peptide" evidence="2">
    <location>
        <begin position="1"/>
        <end position="20"/>
    </location>
</feature>
<dbReference type="Pfam" id="PF08481">
    <property type="entry name" value="GBS_Bsp-like"/>
    <property type="match status" value="7"/>
</dbReference>
<organism evidence="4 5">
    <name type="scientific">Enterococcus cecorum</name>
    <dbReference type="NCBI Taxonomy" id="44008"/>
    <lineage>
        <taxon>Bacteria</taxon>
        <taxon>Bacillati</taxon>
        <taxon>Bacillota</taxon>
        <taxon>Bacilli</taxon>
        <taxon>Lactobacillales</taxon>
        <taxon>Enterococcaceae</taxon>
        <taxon>Enterococcus</taxon>
    </lineage>
</organism>
<feature type="domain" description="SCP" evidence="3">
    <location>
        <begin position="789"/>
        <end position="906"/>
    </location>
</feature>
<proteinExistence type="predicted"/>